<reference evidence="3" key="1">
    <citation type="submission" date="2017-12" db="EMBL/GenBank/DDBJ databases">
        <title>Draft genome sequence of Telmatospirillum siberiense 26-4b1T, an acidotolerant peatland alphaproteobacterium potentially involved in sulfur cycling.</title>
        <authorList>
            <person name="Hausmann B."/>
            <person name="Pjevac P."/>
            <person name="Schreck K."/>
            <person name="Herbold C.W."/>
            <person name="Daims H."/>
            <person name="Wagner M."/>
            <person name="Pester M."/>
            <person name="Loy A."/>
        </authorList>
    </citation>
    <scope>NUCLEOTIDE SEQUENCE [LARGE SCALE GENOMIC DNA]</scope>
    <source>
        <strain evidence="3">26-4b1</strain>
    </source>
</reference>
<dbReference type="Gene3D" id="1.25.40.10">
    <property type="entry name" value="Tetratricopeptide repeat domain"/>
    <property type="match status" value="1"/>
</dbReference>
<dbReference type="InterPro" id="IPR052943">
    <property type="entry name" value="TMTC_O-mannosyl-trnsfr"/>
</dbReference>
<accession>A0A2N3PY24</accession>
<dbReference type="AlphaFoldDB" id="A0A2N3PY24"/>
<name>A0A2N3PY24_9PROT</name>
<evidence type="ECO:0000256" key="1">
    <source>
        <dbReference type="PROSITE-ProRule" id="PRU00339"/>
    </source>
</evidence>
<dbReference type="InterPro" id="IPR011990">
    <property type="entry name" value="TPR-like_helical_dom_sf"/>
</dbReference>
<dbReference type="PANTHER" id="PTHR44809">
    <property type="match status" value="1"/>
</dbReference>
<feature type="repeat" description="TPR" evidence="1">
    <location>
        <begin position="116"/>
        <end position="149"/>
    </location>
</feature>
<comment type="caution">
    <text evidence="2">The sequence shown here is derived from an EMBL/GenBank/DDBJ whole genome shotgun (WGS) entry which is preliminary data.</text>
</comment>
<protein>
    <submittedName>
        <fullName evidence="2">Uncharacterized protein</fullName>
    </submittedName>
</protein>
<dbReference type="PROSITE" id="PS50005">
    <property type="entry name" value="TPR"/>
    <property type="match status" value="1"/>
</dbReference>
<dbReference type="InterPro" id="IPR019734">
    <property type="entry name" value="TPR_rpt"/>
</dbReference>
<dbReference type="SUPFAM" id="SSF53756">
    <property type="entry name" value="UDP-Glycosyltransferase/glycogen phosphorylase"/>
    <property type="match status" value="1"/>
</dbReference>
<dbReference type="Gene3D" id="3.40.50.2000">
    <property type="entry name" value="Glycogen Phosphorylase B"/>
    <property type="match status" value="1"/>
</dbReference>
<dbReference type="PANTHER" id="PTHR44809:SF1">
    <property type="entry name" value="PROTEIN O-MANNOSYL-TRANSFERASE TMTC1"/>
    <property type="match status" value="1"/>
</dbReference>
<proteinExistence type="predicted"/>
<organism evidence="2 3">
    <name type="scientific">Telmatospirillum siberiense</name>
    <dbReference type="NCBI Taxonomy" id="382514"/>
    <lineage>
        <taxon>Bacteria</taxon>
        <taxon>Pseudomonadati</taxon>
        <taxon>Pseudomonadota</taxon>
        <taxon>Alphaproteobacteria</taxon>
        <taxon>Rhodospirillales</taxon>
        <taxon>Rhodospirillaceae</taxon>
        <taxon>Telmatospirillum</taxon>
    </lineage>
</organism>
<dbReference type="Proteomes" id="UP000233293">
    <property type="component" value="Unassembled WGS sequence"/>
</dbReference>
<dbReference type="SMART" id="SM00028">
    <property type="entry name" value="TPR"/>
    <property type="match status" value="3"/>
</dbReference>
<evidence type="ECO:0000313" key="3">
    <source>
        <dbReference type="Proteomes" id="UP000233293"/>
    </source>
</evidence>
<evidence type="ECO:0000313" key="2">
    <source>
        <dbReference type="EMBL" id="PKU25306.1"/>
    </source>
</evidence>
<sequence length="453" mass="48352">MGDGNLMDQAARAAIVAAVSSGDTLGALRRAQDMLEGEGHYDGYLALVKALSESGDPVLAVKCFAALREILPANAEVARGYGAALLQLGNIAYRGGEIAQARGFYRQALRADAHSVKAWTNLGQAERFLGRPAEAEACFRKAVSLVPDEGPAHFNLATLLLEEERWQDGFAEFEWRSNLSRIPKILAGFPLWNAQAPQGASVALWNDQGLGDAMLFLRYLPRLRSRGMRIVLFLPPVLTDLAATAPGVDAIAEIGQPIPQVDYQLPLASLPHLLGEADPADAWTGPYLFAASAPAGRVTYRRSIGLVWAAGSDSPNGRVRSIPLEGLAPLATLPDIDWIALQMGPARAEIAGSPWAGRLRDPSPGLANFADTAAVVSGLDLVISVDTSVAHLAGAMGKPVWILLPRPCDWKWGREGSASVWYPTASLFRQDGSRDWDSVVSAVDAALRGLPAQ</sequence>
<dbReference type="SUPFAM" id="SSF48452">
    <property type="entry name" value="TPR-like"/>
    <property type="match status" value="1"/>
</dbReference>
<keyword evidence="3" id="KW-1185">Reference proteome</keyword>
<gene>
    <name evidence="2" type="ORF">CWS72_06830</name>
</gene>
<keyword evidence="1" id="KW-0802">TPR repeat</keyword>
<dbReference type="EMBL" id="PIUM01000005">
    <property type="protein sequence ID" value="PKU25306.1"/>
    <property type="molecule type" value="Genomic_DNA"/>
</dbReference>
<dbReference type="Pfam" id="PF13432">
    <property type="entry name" value="TPR_16"/>
    <property type="match status" value="1"/>
</dbReference>